<comment type="caution">
    <text evidence="1">The sequence shown here is derived from an EMBL/GenBank/DDBJ whole genome shotgun (WGS) entry which is preliminary data.</text>
</comment>
<reference evidence="1 2" key="1">
    <citation type="submission" date="2015-01" db="EMBL/GenBank/DDBJ databases">
        <title>Evolution of Trichinella species and genotypes.</title>
        <authorList>
            <person name="Korhonen P.K."/>
            <person name="Edoardo P."/>
            <person name="Giuseppe L.R."/>
            <person name="Gasser R.B."/>
        </authorList>
    </citation>
    <scope>NUCLEOTIDE SEQUENCE [LARGE SCALE GENOMIC DNA]</scope>
    <source>
        <strain evidence="1">ISS2496</strain>
    </source>
</reference>
<accession>A0A0V1A704</accession>
<dbReference type="EMBL" id="JYDQ01000023">
    <property type="protein sequence ID" value="KRY20631.1"/>
    <property type="molecule type" value="Genomic_DNA"/>
</dbReference>
<evidence type="ECO:0000313" key="1">
    <source>
        <dbReference type="EMBL" id="KRY20631.1"/>
    </source>
</evidence>
<protein>
    <submittedName>
        <fullName evidence="1">Uncharacterized protein</fullName>
    </submittedName>
</protein>
<dbReference type="AlphaFoldDB" id="A0A0V1A704"/>
<proteinExistence type="predicted"/>
<gene>
    <name evidence="1" type="ORF">T12_6522</name>
</gene>
<evidence type="ECO:0000313" key="2">
    <source>
        <dbReference type="Proteomes" id="UP000054783"/>
    </source>
</evidence>
<name>A0A0V1A704_9BILA</name>
<organism evidence="1 2">
    <name type="scientific">Trichinella patagoniensis</name>
    <dbReference type="NCBI Taxonomy" id="990121"/>
    <lineage>
        <taxon>Eukaryota</taxon>
        <taxon>Metazoa</taxon>
        <taxon>Ecdysozoa</taxon>
        <taxon>Nematoda</taxon>
        <taxon>Enoplea</taxon>
        <taxon>Dorylaimia</taxon>
        <taxon>Trichinellida</taxon>
        <taxon>Trichinellidae</taxon>
        <taxon>Trichinella</taxon>
    </lineage>
</organism>
<dbReference type="Proteomes" id="UP000054783">
    <property type="component" value="Unassembled WGS sequence"/>
</dbReference>
<keyword evidence="2" id="KW-1185">Reference proteome</keyword>
<sequence>MVEVKQKYAQIKLSIYKYRIHFSFNNQSLKLRQDLLLNFTTRSLVLSVYYYKLKCLLKMPFLTYTSALASACLEKA</sequence>